<gene>
    <name evidence="1" type="ORF">V5J35_000805</name>
</gene>
<dbReference type="EMBL" id="JBEWTB010000002">
    <property type="protein sequence ID" value="MET4755613.1"/>
    <property type="molecule type" value="Genomic_DNA"/>
</dbReference>
<protein>
    <submittedName>
        <fullName evidence="1">Uncharacterized protein</fullName>
    </submittedName>
</protein>
<evidence type="ECO:0000313" key="1">
    <source>
        <dbReference type="EMBL" id="MET4755613.1"/>
    </source>
</evidence>
<name>A0ABV2SCY1_9GAMM</name>
<accession>A0ABV2SCY1</accession>
<keyword evidence="2" id="KW-1185">Reference proteome</keyword>
<dbReference type="RefSeq" id="WP_354010021.1">
    <property type="nucleotide sequence ID" value="NZ_JBEWTA010000001.1"/>
</dbReference>
<dbReference type="Proteomes" id="UP001549366">
    <property type="component" value="Unassembled WGS sequence"/>
</dbReference>
<evidence type="ECO:0000313" key="2">
    <source>
        <dbReference type="Proteomes" id="UP001549366"/>
    </source>
</evidence>
<sequence>MNKKVGWKKFIIHGELAPLDILAANLNALTLSKQKKWWIQLFGDQVTLVSSSNKKKTYYLYRKQLYLLN</sequence>
<proteinExistence type="predicted"/>
<comment type="caution">
    <text evidence="1">The sequence shown here is derived from an EMBL/GenBank/DDBJ whole genome shotgun (WGS) entry which is preliminary data.</text>
</comment>
<reference evidence="1 2" key="1">
    <citation type="submission" date="2024-06" db="EMBL/GenBank/DDBJ databases">
        <title>Genomic Encyclopedia of Type Strains, Phase V (KMG-V): Genome sequencing to study the core and pangenomes of soil and plant-associated prokaryotes.</title>
        <authorList>
            <person name="Whitman W."/>
        </authorList>
    </citation>
    <scope>NUCLEOTIDE SEQUENCE [LARGE SCALE GENOMIC DNA]</scope>
    <source>
        <strain evidence="1 2">NE40</strain>
    </source>
</reference>
<organism evidence="1 2">
    <name type="scientific">Endozoicomonas lisbonensis</name>
    <dbReference type="NCBI Taxonomy" id="3120522"/>
    <lineage>
        <taxon>Bacteria</taxon>
        <taxon>Pseudomonadati</taxon>
        <taxon>Pseudomonadota</taxon>
        <taxon>Gammaproteobacteria</taxon>
        <taxon>Oceanospirillales</taxon>
        <taxon>Endozoicomonadaceae</taxon>
        <taxon>Endozoicomonas</taxon>
    </lineage>
</organism>